<dbReference type="Gene3D" id="3.40.430.10">
    <property type="entry name" value="Dihydrofolate Reductase, subunit A"/>
    <property type="match status" value="1"/>
</dbReference>
<comment type="caution">
    <text evidence="2">The sequence shown here is derived from an EMBL/GenBank/DDBJ whole genome shotgun (WGS) entry which is preliminary data.</text>
</comment>
<evidence type="ECO:0000259" key="1">
    <source>
        <dbReference type="Pfam" id="PF01872"/>
    </source>
</evidence>
<dbReference type="InterPro" id="IPR002734">
    <property type="entry name" value="RibDG_C"/>
</dbReference>
<evidence type="ECO:0000313" key="2">
    <source>
        <dbReference type="EMBL" id="MFC0680817.1"/>
    </source>
</evidence>
<dbReference type="InterPro" id="IPR024072">
    <property type="entry name" value="DHFR-like_dom_sf"/>
</dbReference>
<protein>
    <submittedName>
        <fullName evidence="2">Dihydrofolate reductase family protein</fullName>
    </submittedName>
</protein>
<dbReference type="Pfam" id="PF01872">
    <property type="entry name" value="RibD_C"/>
    <property type="match status" value="1"/>
</dbReference>
<dbReference type="EMBL" id="JBHLTG010000006">
    <property type="protein sequence ID" value="MFC0680817.1"/>
    <property type="molecule type" value="Genomic_DNA"/>
</dbReference>
<feature type="domain" description="Bacterial bifunctional deaminase-reductase C-terminal" evidence="1">
    <location>
        <begin position="2"/>
        <end position="166"/>
    </location>
</feature>
<organism evidence="2 3">
    <name type="scientific">Lysobacter korlensis</name>
    <dbReference type="NCBI Taxonomy" id="553636"/>
    <lineage>
        <taxon>Bacteria</taxon>
        <taxon>Pseudomonadati</taxon>
        <taxon>Pseudomonadota</taxon>
        <taxon>Gammaproteobacteria</taxon>
        <taxon>Lysobacterales</taxon>
        <taxon>Lysobacteraceae</taxon>
        <taxon>Lysobacter</taxon>
    </lineage>
</organism>
<reference evidence="2 3" key="1">
    <citation type="submission" date="2024-09" db="EMBL/GenBank/DDBJ databases">
        <authorList>
            <person name="Sun Q."/>
            <person name="Mori K."/>
        </authorList>
    </citation>
    <scope>NUCLEOTIDE SEQUENCE [LARGE SCALE GENOMIC DNA]</scope>
    <source>
        <strain evidence="2 3">KCTC 23076</strain>
    </source>
</reference>
<proteinExistence type="predicted"/>
<keyword evidence="3" id="KW-1185">Reference proteome</keyword>
<gene>
    <name evidence="2" type="ORF">ACFFGH_23550</name>
</gene>
<accession>A0ABV6RWJ9</accession>
<evidence type="ECO:0000313" key="3">
    <source>
        <dbReference type="Proteomes" id="UP001589896"/>
    </source>
</evidence>
<sequence>MRTVIVSNIVSLDGFYEGEGGDFTVLEMDEAFDAYNLERIEAADAVLLGRRSFEMFSSHWPFIADAPDDPGNRMVDEVNRAIGRAWNRTPIIVVSESYVVPSDNPWASQTTVVPRDSVGEALHGDVVVFGSRTMWNGLLTAGLVDEVHLMLSPRAVGRGVTTFADRVELEPIGVRRFDGSRNILTQYRVLR</sequence>
<dbReference type="SUPFAM" id="SSF53597">
    <property type="entry name" value="Dihydrofolate reductase-like"/>
    <property type="match status" value="1"/>
</dbReference>
<dbReference type="Proteomes" id="UP001589896">
    <property type="component" value="Unassembled WGS sequence"/>
</dbReference>
<dbReference type="RefSeq" id="WP_386672894.1">
    <property type="nucleotide sequence ID" value="NZ_JBHLTG010000006.1"/>
</dbReference>
<name>A0ABV6RWJ9_9GAMM</name>